<organism evidence="1 2">
    <name type="scientific">Oryza meyeriana var. granulata</name>
    <dbReference type="NCBI Taxonomy" id="110450"/>
    <lineage>
        <taxon>Eukaryota</taxon>
        <taxon>Viridiplantae</taxon>
        <taxon>Streptophyta</taxon>
        <taxon>Embryophyta</taxon>
        <taxon>Tracheophyta</taxon>
        <taxon>Spermatophyta</taxon>
        <taxon>Magnoliopsida</taxon>
        <taxon>Liliopsida</taxon>
        <taxon>Poales</taxon>
        <taxon>Poaceae</taxon>
        <taxon>BOP clade</taxon>
        <taxon>Oryzoideae</taxon>
        <taxon>Oryzeae</taxon>
        <taxon>Oryzinae</taxon>
        <taxon>Oryza</taxon>
        <taxon>Oryza meyeriana</taxon>
    </lineage>
</organism>
<comment type="caution">
    <text evidence="1">The sequence shown here is derived from an EMBL/GenBank/DDBJ whole genome shotgun (WGS) entry which is preliminary data.</text>
</comment>
<evidence type="ECO:0000313" key="2">
    <source>
        <dbReference type="Proteomes" id="UP000479710"/>
    </source>
</evidence>
<dbReference type="AlphaFoldDB" id="A0A6G1D7A7"/>
<proteinExistence type="predicted"/>
<reference evidence="1 2" key="1">
    <citation type="submission" date="2019-11" db="EMBL/GenBank/DDBJ databases">
        <title>Whole genome sequence of Oryza granulata.</title>
        <authorList>
            <person name="Li W."/>
        </authorList>
    </citation>
    <scope>NUCLEOTIDE SEQUENCE [LARGE SCALE GENOMIC DNA]</scope>
    <source>
        <strain evidence="2">cv. Menghai</strain>
        <tissue evidence="1">Leaf</tissue>
    </source>
</reference>
<protein>
    <submittedName>
        <fullName evidence="1">Uncharacterized protein</fullName>
    </submittedName>
</protein>
<dbReference type="Proteomes" id="UP000479710">
    <property type="component" value="Unassembled WGS sequence"/>
</dbReference>
<dbReference type="EMBL" id="SPHZ02000007">
    <property type="protein sequence ID" value="KAF0908301.1"/>
    <property type="molecule type" value="Genomic_DNA"/>
</dbReference>
<keyword evidence="2" id="KW-1185">Reference proteome</keyword>
<gene>
    <name evidence="1" type="ORF">E2562_024715</name>
</gene>
<name>A0A6G1D7A7_9ORYZ</name>
<accession>A0A6G1D7A7</accession>
<sequence length="80" mass="9148">MVAVAISSRLPLQSRRRLVVVAVAVTDRRGVRIYRYRGPPWPSWIWHRRPSLPLCCYYQIRRPPLPQASPFAAAATGYTA</sequence>
<evidence type="ECO:0000313" key="1">
    <source>
        <dbReference type="EMBL" id="KAF0908301.1"/>
    </source>
</evidence>